<dbReference type="GO" id="GO:0008286">
    <property type="term" value="P:insulin receptor signaling pathway"/>
    <property type="evidence" value="ECO:0007669"/>
    <property type="project" value="TreeGrafter"/>
</dbReference>
<evidence type="ECO:0000259" key="10">
    <source>
        <dbReference type="PROSITE" id="PS50238"/>
    </source>
</evidence>
<feature type="compositionally biased region" description="Polar residues" evidence="7">
    <location>
        <begin position="60"/>
        <end position="72"/>
    </location>
</feature>
<evidence type="ECO:0000313" key="11">
    <source>
        <dbReference type="EnsemblMetazoa" id="XP_014244989.1"/>
    </source>
</evidence>
<dbReference type="GO" id="GO:0046935">
    <property type="term" value="F:1-phosphatidylinositol-3-kinase regulator activity"/>
    <property type="evidence" value="ECO:0007669"/>
    <property type="project" value="TreeGrafter"/>
</dbReference>
<dbReference type="KEGG" id="clec:106664096"/>
<dbReference type="SMART" id="SM00454">
    <property type="entry name" value="SAM"/>
    <property type="match status" value="1"/>
</dbReference>
<dbReference type="FunFam" id="3.30.505.10:FF:000014">
    <property type="entry name" value="Phosphatidylinositol 3-kinase regulatory subunit alpha"/>
    <property type="match status" value="1"/>
</dbReference>
<evidence type="ECO:0000256" key="3">
    <source>
        <dbReference type="ARBA" id="ARBA00022737"/>
    </source>
</evidence>
<dbReference type="SUPFAM" id="SSF47769">
    <property type="entry name" value="SAM/Pointed domain"/>
    <property type="match status" value="1"/>
</dbReference>
<dbReference type="InterPro" id="IPR013761">
    <property type="entry name" value="SAM/pointed_sf"/>
</dbReference>
<dbReference type="InterPro" id="IPR001660">
    <property type="entry name" value="SAM"/>
</dbReference>
<dbReference type="GO" id="GO:0046854">
    <property type="term" value="P:phosphatidylinositol phosphate biosynthetic process"/>
    <property type="evidence" value="ECO:0007669"/>
    <property type="project" value="TreeGrafter"/>
</dbReference>
<dbReference type="Pfam" id="PF16454">
    <property type="entry name" value="PI3K_P85_iSH2"/>
    <property type="match status" value="1"/>
</dbReference>
<dbReference type="CDD" id="cd09942">
    <property type="entry name" value="SH2_nSH2_p85_like"/>
    <property type="match status" value="1"/>
</dbReference>
<evidence type="ECO:0000256" key="1">
    <source>
        <dbReference type="ARBA" id="ARBA00009442"/>
    </source>
</evidence>
<dbReference type="InterPro" id="IPR035020">
    <property type="entry name" value="PI3kinase_P85_cSH2"/>
</dbReference>
<evidence type="ECO:0000256" key="5">
    <source>
        <dbReference type="PROSITE-ProRule" id="PRU00191"/>
    </source>
</evidence>
<dbReference type="PANTHER" id="PTHR10155:SF10">
    <property type="entry name" value="PI3K21B, ISOFORM B"/>
    <property type="match status" value="1"/>
</dbReference>
<dbReference type="SMART" id="SM00324">
    <property type="entry name" value="RhoGAP"/>
    <property type="match status" value="1"/>
</dbReference>
<dbReference type="CDD" id="cd12923">
    <property type="entry name" value="iSH2_PI3K_IA_R"/>
    <property type="match status" value="1"/>
</dbReference>
<evidence type="ECO:0000256" key="7">
    <source>
        <dbReference type="SAM" id="MobiDB-lite"/>
    </source>
</evidence>
<sequence length="939" mass="107399">MLPSKERSKKDSSSYEEGCTQKMSGEGKTSLLPPRVLKIDSENYMLSGSSSSRPRSFSFTNGVSKPPASNSYHETTGNHLDLDMFCLRETGSSIQLPVMTLCPVIAKPPAPSQPIMTPTPLAATCARTLSFHSHLCSCQMSCCCLCDSLCPPDCYACVQAVCVKFTGTYVNYHPQNELLPPYALREMPLSQWSTTNVVELLTSLNLYRYINVFKAKNIKGVDLIRLNKDTLETMGIKDEFHQEAILLCIDELSKNDGKKPDKLSEPAVKPTEHPPLLPGVDLEKCDKCEKYLRTISYREQMYQVFGMALCVQFKPTEQKAPVVVIMFTQEIERYGRNDPTADLYKLYRTQGPIDEITQLCEAVNEDLSRLDLTCYNICTVTTIFKKFLRELPDRIIPVQWYDRFLEASRIKNDDQCAACLLNLVEELPIQHKSTLSYILAHLCRICKLQYTRGFRESPTTIVQVFCHIFLRPPWERIIQVMYNTEQHMRIIELLLFHGNWGETLPDFTTVPSLPPRKVSTAPPIESPPIQPITTNNSLSLEDAEWYWGDITRNVVNEKLMDTPDGTFLVRNASSKGGEYTLTLRKGGSNKLIKISHRNGKYGFTEPYKFNTVVDLVNFYKGVSLSQYNPTLDIKLLYPVSKYQQDEEISNSQDIMKVATKFVELYGEFETKNKAHSEYSEDFSTTSKEIQLKKQALEAFKETVAMFEEQIKIQEKFQKKAEPHEIKRHFEQNGDILRQRLFSLEESKLQLEENLKQQGAYNRTLEREMHNLKAEINELNKQIDRHKQWLLSHGVSNQNIQKFLSGGAGIVCEQEKECPHNDENTWLLKECSRNKAEQLLSGCKDGTFLVRPSRTGQYALSITCNGIVNHCIIYETERGYGFAEPYNIYVSLKALVLHYQQNSLEEHNDSLNTTLAYPVFTENSKMEEQNQSNRGYSSVN</sequence>
<dbReference type="Gene3D" id="1.10.150.50">
    <property type="entry name" value="Transcription Factor, Ets-1"/>
    <property type="match status" value="1"/>
</dbReference>
<dbReference type="PROSITE" id="PS50105">
    <property type="entry name" value="SAM_DOMAIN"/>
    <property type="match status" value="1"/>
</dbReference>
<dbReference type="CDD" id="cd00159">
    <property type="entry name" value="RhoGAP"/>
    <property type="match status" value="1"/>
</dbReference>
<protein>
    <recommendedName>
        <fullName evidence="13">Phosphatidylinositol 3-kinase regulatory subunit alpha</fullName>
    </recommendedName>
</protein>
<dbReference type="InterPro" id="IPR000198">
    <property type="entry name" value="RhoGAP_dom"/>
</dbReference>
<dbReference type="CDD" id="cd09930">
    <property type="entry name" value="SH2_cSH2_p85_like"/>
    <property type="match status" value="1"/>
</dbReference>
<dbReference type="CTD" id="33203"/>
<comment type="similarity">
    <text evidence="1">Belongs to the PI3K p85 subunit family.</text>
</comment>
<evidence type="ECO:0008006" key="13">
    <source>
        <dbReference type="Google" id="ProtNLM"/>
    </source>
</evidence>
<dbReference type="InterPro" id="IPR035022">
    <property type="entry name" value="PI3kinase_P85_nSH2"/>
</dbReference>
<feature type="coiled-coil region" evidence="6">
    <location>
        <begin position="747"/>
        <end position="788"/>
    </location>
</feature>
<dbReference type="InterPro" id="IPR008936">
    <property type="entry name" value="Rho_GTPase_activation_prot"/>
</dbReference>
<dbReference type="Pfam" id="PF00017">
    <property type="entry name" value="SH2"/>
    <property type="match status" value="2"/>
</dbReference>
<dbReference type="EnsemblMetazoa" id="XM_014389503.2">
    <property type="protein sequence ID" value="XP_014244989.1"/>
    <property type="gene ID" value="LOC106664096"/>
</dbReference>
<feature type="domain" description="SH2" evidence="8">
    <location>
        <begin position="545"/>
        <end position="639"/>
    </location>
</feature>
<evidence type="ECO:0000256" key="4">
    <source>
        <dbReference type="ARBA" id="ARBA00022999"/>
    </source>
</evidence>
<dbReference type="InterPro" id="IPR036860">
    <property type="entry name" value="SH2_dom_sf"/>
</dbReference>
<keyword evidence="12" id="KW-1185">Reference proteome</keyword>
<reference evidence="11" key="1">
    <citation type="submission" date="2022-01" db="UniProtKB">
        <authorList>
            <consortium name="EnsemblMetazoa"/>
        </authorList>
    </citation>
    <scope>IDENTIFICATION</scope>
</reference>
<keyword evidence="2" id="KW-0597">Phosphoprotein</keyword>
<dbReference type="RefSeq" id="XP_014244989.1">
    <property type="nucleotide sequence ID" value="XM_014389503.2"/>
</dbReference>
<dbReference type="SUPFAM" id="SSF55550">
    <property type="entry name" value="SH2 domain"/>
    <property type="match status" value="2"/>
</dbReference>
<dbReference type="SMART" id="SM00252">
    <property type="entry name" value="SH2"/>
    <property type="match status" value="2"/>
</dbReference>
<evidence type="ECO:0000259" key="9">
    <source>
        <dbReference type="PROSITE" id="PS50105"/>
    </source>
</evidence>
<keyword evidence="6" id="KW-0175">Coiled coil</keyword>
<feature type="compositionally biased region" description="Basic and acidic residues" evidence="7">
    <location>
        <begin position="1"/>
        <end position="13"/>
    </location>
</feature>
<evidence type="ECO:0000313" key="12">
    <source>
        <dbReference type="Proteomes" id="UP000494040"/>
    </source>
</evidence>
<dbReference type="Gene3D" id="3.30.505.10">
    <property type="entry name" value="SH2 domain"/>
    <property type="match status" value="2"/>
</dbReference>
<keyword evidence="4 5" id="KW-0727">SH2 domain</keyword>
<dbReference type="Gene3D" id="1.10.555.10">
    <property type="entry name" value="Rho GTPase activation protein"/>
    <property type="match status" value="1"/>
</dbReference>
<dbReference type="SUPFAM" id="SSF48350">
    <property type="entry name" value="GTPase activation domain, GAP"/>
    <property type="match status" value="1"/>
</dbReference>
<feature type="domain" description="SH2" evidence="8">
    <location>
        <begin position="825"/>
        <end position="918"/>
    </location>
</feature>
<dbReference type="PRINTS" id="PR00401">
    <property type="entry name" value="SH2DOMAIN"/>
</dbReference>
<dbReference type="Pfam" id="PF00620">
    <property type="entry name" value="RhoGAP"/>
    <property type="match status" value="1"/>
</dbReference>
<accession>A0A8I6RF36</accession>
<dbReference type="OrthoDB" id="3175255at2759"/>
<dbReference type="AlphaFoldDB" id="A0A8I6RF36"/>
<dbReference type="OMA" id="EMIDVQV"/>
<keyword evidence="3" id="KW-0677">Repeat</keyword>
<feature type="domain" description="Rho-GAP" evidence="10">
    <location>
        <begin position="307"/>
        <end position="502"/>
    </location>
</feature>
<dbReference type="Proteomes" id="UP000494040">
    <property type="component" value="Unassembled WGS sequence"/>
</dbReference>
<organism evidence="11 12">
    <name type="scientific">Cimex lectularius</name>
    <name type="common">Bed bug</name>
    <name type="synonym">Acanthia lectularia</name>
    <dbReference type="NCBI Taxonomy" id="79782"/>
    <lineage>
        <taxon>Eukaryota</taxon>
        <taxon>Metazoa</taxon>
        <taxon>Ecdysozoa</taxon>
        <taxon>Arthropoda</taxon>
        <taxon>Hexapoda</taxon>
        <taxon>Insecta</taxon>
        <taxon>Pterygota</taxon>
        <taxon>Neoptera</taxon>
        <taxon>Paraneoptera</taxon>
        <taxon>Hemiptera</taxon>
        <taxon>Heteroptera</taxon>
        <taxon>Panheteroptera</taxon>
        <taxon>Cimicomorpha</taxon>
        <taxon>Cimicidae</taxon>
        <taxon>Cimex</taxon>
    </lineage>
</organism>
<evidence type="ECO:0000256" key="6">
    <source>
        <dbReference type="SAM" id="Coils"/>
    </source>
</evidence>
<dbReference type="GeneID" id="106664096"/>
<dbReference type="PANTHER" id="PTHR10155">
    <property type="entry name" value="PHOSPHATIDYLINOSITOL 3-KINASE REGULATORY SUBUNIT"/>
    <property type="match status" value="1"/>
</dbReference>
<dbReference type="PRINTS" id="PR00678">
    <property type="entry name" value="PI3KINASEP85"/>
</dbReference>
<evidence type="ECO:0000256" key="2">
    <source>
        <dbReference type="ARBA" id="ARBA00022553"/>
    </source>
</evidence>
<dbReference type="PROSITE" id="PS50001">
    <property type="entry name" value="SH2"/>
    <property type="match status" value="2"/>
</dbReference>
<dbReference type="FunFam" id="3.30.505.10:FF:000100">
    <property type="entry name" value="phosphatidylinositol 3-kinase regulatory subunit gamma"/>
    <property type="match status" value="1"/>
</dbReference>
<feature type="region of interest" description="Disordered" evidence="7">
    <location>
        <begin position="1"/>
        <end position="72"/>
    </location>
</feature>
<dbReference type="InterPro" id="IPR000980">
    <property type="entry name" value="SH2"/>
</dbReference>
<dbReference type="InterPro" id="IPR032498">
    <property type="entry name" value="PI3K_P85_iSH2"/>
</dbReference>
<evidence type="ECO:0000259" key="8">
    <source>
        <dbReference type="PROSITE" id="PS50001"/>
    </source>
</evidence>
<dbReference type="Pfam" id="PF00536">
    <property type="entry name" value="SAM_1"/>
    <property type="match status" value="1"/>
</dbReference>
<proteinExistence type="inferred from homology"/>
<dbReference type="PROSITE" id="PS50238">
    <property type="entry name" value="RHOGAP"/>
    <property type="match status" value="1"/>
</dbReference>
<dbReference type="Gene3D" id="1.10.287.1490">
    <property type="match status" value="1"/>
</dbReference>
<feature type="domain" description="SAM" evidence="9">
    <location>
        <begin position="192"/>
        <end position="255"/>
    </location>
</feature>
<feature type="compositionally biased region" description="Low complexity" evidence="7">
    <location>
        <begin position="47"/>
        <end position="59"/>
    </location>
</feature>
<dbReference type="GO" id="GO:0005942">
    <property type="term" value="C:phosphatidylinositol 3-kinase complex"/>
    <property type="evidence" value="ECO:0007669"/>
    <property type="project" value="TreeGrafter"/>
</dbReference>
<name>A0A8I6RF36_CIMLE</name>